<evidence type="ECO:0000313" key="4">
    <source>
        <dbReference type="Proteomes" id="UP000744769"/>
    </source>
</evidence>
<keyword evidence="2" id="KW-0472">Membrane</keyword>
<keyword evidence="2" id="KW-0812">Transmembrane</keyword>
<evidence type="ECO:0000256" key="1">
    <source>
        <dbReference type="SAM" id="MobiDB-lite"/>
    </source>
</evidence>
<accession>A0A967AY47</accession>
<comment type="caution">
    <text evidence="3">The sequence shown here is derived from an EMBL/GenBank/DDBJ whole genome shotgun (WGS) entry which is preliminary data.</text>
</comment>
<dbReference type="RefSeq" id="WP_166193318.1">
    <property type="nucleotide sequence ID" value="NZ_JAAOIV010000002.1"/>
</dbReference>
<feature type="region of interest" description="Disordered" evidence="1">
    <location>
        <begin position="1"/>
        <end position="23"/>
    </location>
</feature>
<feature type="transmembrane region" description="Helical" evidence="2">
    <location>
        <begin position="57"/>
        <end position="74"/>
    </location>
</feature>
<dbReference type="Pfam" id="PF11298">
    <property type="entry name" value="DUF3099"/>
    <property type="match status" value="1"/>
</dbReference>
<dbReference type="Proteomes" id="UP000744769">
    <property type="component" value="Unassembled WGS sequence"/>
</dbReference>
<reference evidence="3" key="1">
    <citation type="submission" date="2020-03" db="EMBL/GenBank/DDBJ databases">
        <title>Draft sequencing of Calidifontibacter sp. DB0510.</title>
        <authorList>
            <person name="Kim D.-U."/>
        </authorList>
    </citation>
    <scope>NUCLEOTIDE SEQUENCE</scope>
    <source>
        <strain evidence="3">DB0510</strain>
    </source>
</reference>
<evidence type="ECO:0000256" key="2">
    <source>
        <dbReference type="SAM" id="Phobius"/>
    </source>
</evidence>
<evidence type="ECO:0000313" key="3">
    <source>
        <dbReference type="EMBL" id="NHN54878.1"/>
    </source>
</evidence>
<dbReference type="InterPro" id="IPR021449">
    <property type="entry name" value="DUF3099"/>
</dbReference>
<organism evidence="3 4">
    <name type="scientific">Metallococcus carri</name>
    <dbReference type="NCBI Taxonomy" id="1656884"/>
    <lineage>
        <taxon>Bacteria</taxon>
        <taxon>Bacillati</taxon>
        <taxon>Actinomycetota</taxon>
        <taxon>Actinomycetes</taxon>
        <taxon>Micrococcales</taxon>
        <taxon>Dermacoccaceae</taxon>
        <taxon>Metallococcus</taxon>
    </lineage>
</organism>
<keyword evidence="4" id="KW-1185">Reference proteome</keyword>
<feature type="transmembrane region" description="Helical" evidence="2">
    <location>
        <begin position="31"/>
        <end position="51"/>
    </location>
</feature>
<keyword evidence="2" id="KW-1133">Transmembrane helix</keyword>
<dbReference type="EMBL" id="JAAOIV010000002">
    <property type="protein sequence ID" value="NHN54878.1"/>
    <property type="molecule type" value="Genomic_DNA"/>
</dbReference>
<gene>
    <name evidence="3" type="ORF">G9U51_03650</name>
</gene>
<proteinExistence type="predicted"/>
<sequence>MRARTPAPEVPSATNLPAGPQDDQASRMHKYLISMSIRTVCFVLAVVFTGWLRWVCVALAVVLPYIAVVIANATNQRRIDVLGAVRPDEARKQLGHK</sequence>
<protein>
    <submittedName>
        <fullName evidence="3">DUF3099 domain-containing protein</fullName>
    </submittedName>
</protein>
<name>A0A967AY47_9MICO</name>
<dbReference type="AlphaFoldDB" id="A0A967AY47"/>